<reference evidence="3" key="1">
    <citation type="journal article" date="2019" name="Int. J. Syst. Evol. Microbiol.">
        <title>The Global Catalogue of Microorganisms (GCM) 10K type strain sequencing project: providing services to taxonomists for standard genome sequencing and annotation.</title>
        <authorList>
            <consortium name="The Broad Institute Genomics Platform"/>
            <consortium name="The Broad Institute Genome Sequencing Center for Infectious Disease"/>
            <person name="Wu L."/>
            <person name="Ma J."/>
        </authorList>
    </citation>
    <scope>NUCLEOTIDE SEQUENCE [LARGE SCALE GENOMIC DNA]</scope>
    <source>
        <strain evidence="3">KACC 14249</strain>
    </source>
</reference>
<organism evidence="2 3">
    <name type="scientific">Angustibacter luteus</name>
    <dbReference type="NCBI Taxonomy" id="658456"/>
    <lineage>
        <taxon>Bacteria</taxon>
        <taxon>Bacillati</taxon>
        <taxon>Actinomycetota</taxon>
        <taxon>Actinomycetes</taxon>
        <taxon>Kineosporiales</taxon>
        <taxon>Kineosporiaceae</taxon>
    </lineage>
</organism>
<dbReference type="InterPro" id="IPR013096">
    <property type="entry name" value="Cupin_2"/>
</dbReference>
<evidence type="ECO:0000259" key="1">
    <source>
        <dbReference type="Pfam" id="PF07883"/>
    </source>
</evidence>
<dbReference type="Pfam" id="PF07883">
    <property type="entry name" value="Cupin_2"/>
    <property type="match status" value="1"/>
</dbReference>
<comment type="caution">
    <text evidence="2">The sequence shown here is derived from an EMBL/GenBank/DDBJ whole genome shotgun (WGS) entry which is preliminary data.</text>
</comment>
<feature type="domain" description="Cupin type-2" evidence="1">
    <location>
        <begin position="39"/>
        <end position="106"/>
    </location>
</feature>
<dbReference type="EMBL" id="JBHSRD010000003">
    <property type="protein sequence ID" value="MFC6007505.1"/>
    <property type="molecule type" value="Genomic_DNA"/>
</dbReference>
<dbReference type="SUPFAM" id="SSF51182">
    <property type="entry name" value="RmlC-like cupins"/>
    <property type="match status" value="1"/>
</dbReference>
<name>A0ABW1JEC8_9ACTN</name>
<dbReference type="PANTHER" id="PTHR43698:SF1">
    <property type="entry name" value="BLL4564 PROTEIN"/>
    <property type="match status" value="1"/>
</dbReference>
<dbReference type="Gene3D" id="2.60.120.10">
    <property type="entry name" value="Jelly Rolls"/>
    <property type="match status" value="1"/>
</dbReference>
<evidence type="ECO:0000313" key="2">
    <source>
        <dbReference type="EMBL" id="MFC6007505.1"/>
    </source>
</evidence>
<sequence length="122" mass="12917">MRIVTSVQPTSVYGGNFTGDVRLSMLSAAAEADRPDVAMVSFDQGAVTCWHEHPGGQLIWVVSGLAVVGTDEHSEVLQPGSLVEAPAGERHWHGAAAGEDAVLLCFTWGTTSWTDAVPERSI</sequence>
<dbReference type="InterPro" id="IPR011051">
    <property type="entry name" value="RmlC_Cupin_sf"/>
</dbReference>
<dbReference type="InterPro" id="IPR014710">
    <property type="entry name" value="RmlC-like_jellyroll"/>
</dbReference>
<keyword evidence="3" id="KW-1185">Reference proteome</keyword>
<dbReference type="PANTHER" id="PTHR43698">
    <property type="entry name" value="RIBD C-TERMINAL DOMAIN CONTAINING PROTEIN"/>
    <property type="match status" value="1"/>
</dbReference>
<dbReference type="Proteomes" id="UP001596189">
    <property type="component" value="Unassembled WGS sequence"/>
</dbReference>
<protein>
    <submittedName>
        <fullName evidence="2">Cupin domain-containing protein</fullName>
    </submittedName>
</protein>
<dbReference type="RefSeq" id="WP_345716302.1">
    <property type="nucleotide sequence ID" value="NZ_BAABFP010000004.1"/>
</dbReference>
<accession>A0ABW1JEC8</accession>
<evidence type="ECO:0000313" key="3">
    <source>
        <dbReference type="Proteomes" id="UP001596189"/>
    </source>
</evidence>
<proteinExistence type="predicted"/>
<gene>
    <name evidence="2" type="ORF">ACFQDO_10230</name>
</gene>